<dbReference type="AlphaFoldDB" id="A0A0K1XDB7"/>
<evidence type="ECO:0000313" key="13">
    <source>
        <dbReference type="EMBL" id="AKX59168.1"/>
    </source>
</evidence>
<evidence type="ECO:0000259" key="12">
    <source>
        <dbReference type="Pfam" id="PF12019"/>
    </source>
</evidence>
<keyword evidence="6 11" id="KW-0812">Transmembrane</keyword>
<sequence length="170" mass="19209">MALNYHTQQGITLFELMITLALVAILASLALPAFEPLIKRNQVQVLTLQLTRSLAYARSQAITQHAPISLCGSSNGSDCSASWQSGWRIYQPNNQQTLRFVRLESTQLQLQWRGFRPQIHYLADGTTPTSNGRLLLCAQDQLQQLLILNRQGRLRTANLSERQENQAFCQ</sequence>
<keyword evidence="14" id="KW-1185">Reference proteome</keyword>
<accession>A0A0K1XDB7</accession>
<reference evidence="13 14" key="1">
    <citation type="journal article" date="2015" name="Genome Announc.">
        <title>Genome Sequences of Oblitimonas alkaliphila gen. nov. sp. nov. (Proposed), a Novel Bacterium of the Pseudomonadaceae Family.</title>
        <authorList>
            <person name="Lauer A.C."/>
            <person name="Nicholson A.C."/>
            <person name="Humrighouse B.W."/>
            <person name="Emery B."/>
            <person name="Drobish A."/>
            <person name="Juieng P."/>
            <person name="Loparev V."/>
            <person name="McQuiston J.R."/>
        </authorList>
    </citation>
    <scope>NUCLEOTIDE SEQUENCE [LARGE SCALE GENOMIC DNA]</scope>
    <source>
        <strain evidence="13 14">E5571</strain>
    </source>
</reference>
<evidence type="ECO:0000256" key="7">
    <source>
        <dbReference type="ARBA" id="ARBA00022989"/>
    </source>
</evidence>
<evidence type="ECO:0000256" key="5">
    <source>
        <dbReference type="ARBA" id="ARBA00022519"/>
    </source>
</evidence>
<dbReference type="Pfam" id="PF12019">
    <property type="entry name" value="GspH"/>
    <property type="match status" value="1"/>
</dbReference>
<comment type="subcellular location">
    <subcellularLocation>
        <location evidence="1">Cell inner membrane</location>
        <topology evidence="1">Single-pass membrane protein</topology>
    </subcellularLocation>
</comment>
<dbReference type="EMBL" id="CP012365">
    <property type="protein sequence ID" value="AKX59168.1"/>
    <property type="molecule type" value="Genomic_DNA"/>
</dbReference>
<name>A0A0K1XDB7_9GAMM</name>
<evidence type="ECO:0000313" key="14">
    <source>
        <dbReference type="Proteomes" id="UP000063953"/>
    </source>
</evidence>
<dbReference type="GO" id="GO:0015628">
    <property type="term" value="P:protein secretion by the type II secretion system"/>
    <property type="evidence" value="ECO:0007669"/>
    <property type="project" value="InterPro"/>
</dbReference>
<evidence type="ECO:0000256" key="11">
    <source>
        <dbReference type="SAM" id="Phobius"/>
    </source>
</evidence>
<dbReference type="GO" id="GO:0015627">
    <property type="term" value="C:type II protein secretion system complex"/>
    <property type="evidence" value="ECO:0007669"/>
    <property type="project" value="InterPro"/>
</dbReference>
<proteinExistence type="inferred from homology"/>
<keyword evidence="5" id="KW-0997">Cell inner membrane</keyword>
<dbReference type="STRING" id="1697053.AKN87_05835"/>
<keyword evidence="8 11" id="KW-0472">Membrane</keyword>
<keyword evidence="3" id="KW-1003">Cell membrane</keyword>
<dbReference type="InterPro" id="IPR012902">
    <property type="entry name" value="N_methyl_site"/>
</dbReference>
<evidence type="ECO:0000256" key="3">
    <source>
        <dbReference type="ARBA" id="ARBA00022475"/>
    </source>
</evidence>
<feature type="transmembrane region" description="Helical" evidence="11">
    <location>
        <begin position="12"/>
        <end position="34"/>
    </location>
</feature>
<dbReference type="InterPro" id="IPR045584">
    <property type="entry name" value="Pilin-like"/>
</dbReference>
<dbReference type="GO" id="GO:0005886">
    <property type="term" value="C:plasma membrane"/>
    <property type="evidence" value="ECO:0007669"/>
    <property type="project" value="UniProtKB-SubCell"/>
</dbReference>
<evidence type="ECO:0000256" key="1">
    <source>
        <dbReference type="ARBA" id="ARBA00004377"/>
    </source>
</evidence>
<dbReference type="Proteomes" id="UP000063953">
    <property type="component" value="Chromosome"/>
</dbReference>
<dbReference type="KEGG" id="pbb:AKN87_05835"/>
<evidence type="ECO:0000256" key="6">
    <source>
        <dbReference type="ARBA" id="ARBA00022692"/>
    </source>
</evidence>
<dbReference type="Gene3D" id="3.55.40.10">
    <property type="entry name" value="minor pseudopilin epsh domain"/>
    <property type="match status" value="1"/>
</dbReference>
<evidence type="ECO:0000256" key="8">
    <source>
        <dbReference type="ARBA" id="ARBA00023136"/>
    </source>
</evidence>
<dbReference type="InterPro" id="IPR022346">
    <property type="entry name" value="T2SS_GspH"/>
</dbReference>
<dbReference type="Pfam" id="PF07963">
    <property type="entry name" value="N_methyl"/>
    <property type="match status" value="1"/>
</dbReference>
<dbReference type="NCBIfam" id="TIGR02532">
    <property type="entry name" value="IV_pilin_GFxxxE"/>
    <property type="match status" value="1"/>
</dbReference>
<evidence type="ECO:0000256" key="10">
    <source>
        <dbReference type="ARBA" id="ARBA00030775"/>
    </source>
</evidence>
<dbReference type="GeneID" id="93983788"/>
<keyword evidence="7 11" id="KW-1133">Transmembrane helix</keyword>
<feature type="domain" description="General secretion pathway GspH" evidence="12">
    <location>
        <begin position="49"/>
        <end position="152"/>
    </location>
</feature>
<gene>
    <name evidence="13" type="ORF">AKN88_03850</name>
</gene>
<evidence type="ECO:0000256" key="4">
    <source>
        <dbReference type="ARBA" id="ARBA00022481"/>
    </source>
</evidence>
<organism evidence="13 14">
    <name type="scientific">Thiopseudomonas alkaliphila</name>
    <dbReference type="NCBI Taxonomy" id="1697053"/>
    <lineage>
        <taxon>Bacteria</taxon>
        <taxon>Pseudomonadati</taxon>
        <taxon>Pseudomonadota</taxon>
        <taxon>Gammaproteobacteria</taxon>
        <taxon>Pseudomonadales</taxon>
        <taxon>Pseudomonadaceae</taxon>
        <taxon>Thiopseudomonas</taxon>
    </lineage>
</organism>
<comment type="similarity">
    <text evidence="9">Belongs to the GSP H family.</text>
</comment>
<dbReference type="RefSeq" id="WP_053100224.1">
    <property type="nucleotide sequence ID" value="NZ_CP012358.1"/>
</dbReference>
<evidence type="ECO:0000256" key="9">
    <source>
        <dbReference type="ARBA" id="ARBA00025772"/>
    </source>
</evidence>
<keyword evidence="4" id="KW-0488">Methylation</keyword>
<evidence type="ECO:0000256" key="2">
    <source>
        <dbReference type="ARBA" id="ARBA00021549"/>
    </source>
</evidence>
<protein>
    <recommendedName>
        <fullName evidence="2">Type II secretion system protein H</fullName>
    </recommendedName>
    <alternativeName>
        <fullName evidence="10">General secretion pathway protein H</fullName>
    </alternativeName>
</protein>
<dbReference type="SUPFAM" id="SSF54523">
    <property type="entry name" value="Pili subunits"/>
    <property type="match status" value="1"/>
</dbReference>